<dbReference type="Pfam" id="PF22157">
    <property type="entry name" value="SupH-like_C"/>
    <property type="match status" value="1"/>
</dbReference>
<evidence type="ECO:0000313" key="2">
    <source>
        <dbReference type="EMBL" id="TWP50989.1"/>
    </source>
</evidence>
<dbReference type="AlphaFoldDB" id="A0A563ETH1"/>
<feature type="domain" description="Glycosyl hydrolase family 13 catalytic" evidence="1">
    <location>
        <begin position="22"/>
        <end position="416"/>
    </location>
</feature>
<dbReference type="Gene3D" id="3.90.400.10">
    <property type="entry name" value="Oligo-1,6-glucosidase, Domain 2"/>
    <property type="match status" value="1"/>
</dbReference>
<dbReference type="Pfam" id="PF00128">
    <property type="entry name" value="Alpha-amylase"/>
    <property type="match status" value="1"/>
</dbReference>
<dbReference type="SUPFAM" id="SSF51445">
    <property type="entry name" value="(Trans)glycosidases"/>
    <property type="match status" value="1"/>
</dbReference>
<organism evidence="2 3">
    <name type="scientific">Lentzea tibetensis</name>
    <dbReference type="NCBI Taxonomy" id="2591470"/>
    <lineage>
        <taxon>Bacteria</taxon>
        <taxon>Bacillati</taxon>
        <taxon>Actinomycetota</taxon>
        <taxon>Actinomycetes</taxon>
        <taxon>Pseudonocardiales</taxon>
        <taxon>Pseudonocardiaceae</taxon>
        <taxon>Lentzea</taxon>
    </lineage>
</organism>
<comment type="caution">
    <text evidence="2">The sequence shown here is derived from an EMBL/GenBank/DDBJ whole genome shotgun (WGS) entry which is preliminary data.</text>
</comment>
<dbReference type="PANTHER" id="PTHR10357">
    <property type="entry name" value="ALPHA-AMYLASE FAMILY MEMBER"/>
    <property type="match status" value="1"/>
</dbReference>
<dbReference type="CDD" id="cd11334">
    <property type="entry name" value="AmyAc_TreS"/>
    <property type="match status" value="1"/>
</dbReference>
<dbReference type="InterPro" id="IPR054049">
    <property type="entry name" value="SupH-like_C"/>
</dbReference>
<evidence type="ECO:0000313" key="3">
    <source>
        <dbReference type="Proteomes" id="UP000316639"/>
    </source>
</evidence>
<proteinExistence type="predicted"/>
<protein>
    <submittedName>
        <fullName evidence="2">Trehalose synthase</fullName>
    </submittedName>
</protein>
<dbReference type="Proteomes" id="UP000316639">
    <property type="component" value="Unassembled WGS sequence"/>
</dbReference>
<dbReference type="SUPFAM" id="SSF51011">
    <property type="entry name" value="Glycosyl hydrolase domain"/>
    <property type="match status" value="1"/>
</dbReference>
<gene>
    <name evidence="2" type="ORF">FKR81_18125</name>
</gene>
<sequence length="506" mass="57688">MKRTRTSDLWWKTALIYCLDVETFCANGFAGLAQKVDYLSSLGVTCVWLMPYYPSPDRDDGYDITDFQAVDHRLGTLGDFVEFVRTARERGIRVIADLVVNHTSDQHPWFVEARSSRDNPYRDWYVWRDEPPADAAEGVVFPDKEKSVWEHDAKTDQYYQHVFYKHQPDLNVANPAVRDEIARTMGLWLELGLSGYRVDAVPFLLETESAALPDPHDFLADLRAFLSRRAGSAVLLGEVNLPYDQTTRFFGDPGDTGDELTMCFDFIGMQKMYLSLAREDAGPLAEALRERPYPPRDAHWATFVRNHDELTLDKLSEPERQEVFAAFGPSKDMQLYGRGLRRRLPGMLGHDLRRIKMVYSLLFSLPGTPVLFYGEEIGMEEDLSREGRLAVRTPMEWDRVSDDNELLTWIRLLARRYRECPEFAWGTYEVLDTGEPAVLAHRSTADGGCVVAVHNLGSGEVELRLDGMREPRDVLTGETEPVSADGVVSLRLGPYECRWLRVVGDD</sequence>
<dbReference type="GO" id="GO:0005975">
    <property type="term" value="P:carbohydrate metabolic process"/>
    <property type="evidence" value="ECO:0007669"/>
    <property type="project" value="InterPro"/>
</dbReference>
<dbReference type="RefSeq" id="WP_146353238.1">
    <property type="nucleotide sequence ID" value="NZ_VOBR01000010.1"/>
</dbReference>
<dbReference type="InterPro" id="IPR013780">
    <property type="entry name" value="Glyco_hydro_b"/>
</dbReference>
<dbReference type="SMART" id="SM00642">
    <property type="entry name" value="Aamy"/>
    <property type="match status" value="1"/>
</dbReference>
<name>A0A563ETH1_9PSEU</name>
<dbReference type="Gene3D" id="3.20.20.80">
    <property type="entry name" value="Glycosidases"/>
    <property type="match status" value="1"/>
</dbReference>
<dbReference type="EMBL" id="VOBR01000010">
    <property type="protein sequence ID" value="TWP50989.1"/>
    <property type="molecule type" value="Genomic_DNA"/>
</dbReference>
<dbReference type="InterPro" id="IPR017853">
    <property type="entry name" value="GH"/>
</dbReference>
<dbReference type="InterPro" id="IPR006047">
    <property type="entry name" value="GH13_cat_dom"/>
</dbReference>
<dbReference type="Gene3D" id="2.60.40.1180">
    <property type="entry name" value="Golgi alpha-mannosidase II"/>
    <property type="match status" value="1"/>
</dbReference>
<reference evidence="2 3" key="1">
    <citation type="submission" date="2019-07" db="EMBL/GenBank/DDBJ databases">
        <title>Lentzea xizangensis sp. nov., isolated from Qinghai-Tibetan Plateau Soils.</title>
        <authorList>
            <person name="Huang J."/>
        </authorList>
    </citation>
    <scope>NUCLEOTIDE SEQUENCE [LARGE SCALE GENOMIC DNA]</scope>
    <source>
        <strain evidence="2 3">FXJ1.1311</strain>
    </source>
</reference>
<dbReference type="PANTHER" id="PTHR10357:SF219">
    <property type="entry name" value="MALTOSE ALPHA-D-GLUCOSYLTRANSFERASE"/>
    <property type="match status" value="1"/>
</dbReference>
<dbReference type="OrthoDB" id="9043248at2"/>
<keyword evidence="3" id="KW-1185">Reference proteome</keyword>
<accession>A0A563ETH1</accession>
<evidence type="ECO:0000259" key="1">
    <source>
        <dbReference type="SMART" id="SM00642"/>
    </source>
</evidence>
<dbReference type="InterPro" id="IPR045857">
    <property type="entry name" value="O16G_dom_2"/>
</dbReference>